<gene>
    <name evidence="3" type="ORF">LCGC14_2384410</name>
</gene>
<organism evidence="3">
    <name type="scientific">marine sediment metagenome</name>
    <dbReference type="NCBI Taxonomy" id="412755"/>
    <lineage>
        <taxon>unclassified sequences</taxon>
        <taxon>metagenomes</taxon>
        <taxon>ecological metagenomes</taxon>
    </lineage>
</organism>
<evidence type="ECO:0000313" key="3">
    <source>
        <dbReference type="EMBL" id="KKL27511.1"/>
    </source>
</evidence>
<protein>
    <recommendedName>
        <fullName evidence="2">SF4 helicase domain-containing protein</fullName>
    </recommendedName>
</protein>
<dbReference type="GO" id="GO:0005524">
    <property type="term" value="F:ATP binding"/>
    <property type="evidence" value="ECO:0007669"/>
    <property type="project" value="InterPro"/>
</dbReference>
<dbReference type="PANTHER" id="PTHR30153">
    <property type="entry name" value="REPLICATIVE DNA HELICASE DNAB"/>
    <property type="match status" value="1"/>
</dbReference>
<accession>A0A0F9ECC4</accession>
<feature type="non-terminal residue" evidence="3">
    <location>
        <position position="1"/>
    </location>
</feature>
<sequence length="465" mass="52930">VSFQTQILAMAIRNPYFLPLYGDIFKTSIFDTQYHKDICSWVNEFYAKYKTLPSRKSMSRILKNKVPFSNPLRQGYKSLLTRVFEMDISDADFVRDQLIQAVKFQNVKSALMMMTSQLDRAEFDLLVPTLDKALKVGQGVGDLGLELKRDMEPTVLRFGVLEHPISSGFKEFERVIGGFYSGEETVIVSPPNRGKTTMLGNLAYGMARQGATVMYYTLEIGAERMLCRFYANMAKVETKNLQDELPKIRGAIKRFRVSTAGTVYVKFFPARAASVDTIRNHISMARGMDVVPDAVIIDYAQLLRPSAESMRQRMRGDEILRMTYEDLRALANEFTLHIITGSQSKRNTLYADIIDLDDIGESWGIAQTADTIAAMCQSWEEKESKVLRLYIAKARNETSGKFVNCRADFSHLNIKEISIEAYVKEMRDHGYPVANDGRFTTGRRERRAARATAEEDSELEGHYQE</sequence>
<dbReference type="GO" id="GO:0006260">
    <property type="term" value="P:DNA replication"/>
    <property type="evidence" value="ECO:0007669"/>
    <property type="project" value="InterPro"/>
</dbReference>
<dbReference type="EMBL" id="LAZR01035437">
    <property type="protein sequence ID" value="KKL27511.1"/>
    <property type="molecule type" value="Genomic_DNA"/>
</dbReference>
<feature type="domain" description="SF4 helicase" evidence="2">
    <location>
        <begin position="158"/>
        <end position="421"/>
    </location>
</feature>
<name>A0A0F9ECC4_9ZZZZ</name>
<dbReference type="InterPro" id="IPR027417">
    <property type="entry name" value="P-loop_NTPase"/>
</dbReference>
<dbReference type="SUPFAM" id="SSF52540">
    <property type="entry name" value="P-loop containing nucleoside triphosphate hydrolases"/>
    <property type="match status" value="1"/>
</dbReference>
<dbReference type="GO" id="GO:0005829">
    <property type="term" value="C:cytosol"/>
    <property type="evidence" value="ECO:0007669"/>
    <property type="project" value="TreeGrafter"/>
</dbReference>
<dbReference type="PROSITE" id="PS51199">
    <property type="entry name" value="SF4_HELICASE"/>
    <property type="match status" value="1"/>
</dbReference>
<dbReference type="PANTHER" id="PTHR30153:SF2">
    <property type="entry name" value="REPLICATIVE DNA HELICASE"/>
    <property type="match status" value="1"/>
</dbReference>
<dbReference type="Gene3D" id="3.40.50.300">
    <property type="entry name" value="P-loop containing nucleotide triphosphate hydrolases"/>
    <property type="match status" value="1"/>
</dbReference>
<proteinExistence type="predicted"/>
<feature type="region of interest" description="Disordered" evidence="1">
    <location>
        <begin position="434"/>
        <end position="465"/>
    </location>
</feature>
<evidence type="ECO:0000259" key="2">
    <source>
        <dbReference type="PROSITE" id="PS51199"/>
    </source>
</evidence>
<comment type="caution">
    <text evidence="3">The sequence shown here is derived from an EMBL/GenBank/DDBJ whole genome shotgun (WGS) entry which is preliminary data.</text>
</comment>
<dbReference type="GO" id="GO:0003678">
    <property type="term" value="F:DNA helicase activity"/>
    <property type="evidence" value="ECO:0007669"/>
    <property type="project" value="InterPro"/>
</dbReference>
<evidence type="ECO:0000256" key="1">
    <source>
        <dbReference type="SAM" id="MobiDB-lite"/>
    </source>
</evidence>
<dbReference type="Pfam" id="PF03796">
    <property type="entry name" value="DnaB_C"/>
    <property type="match status" value="1"/>
</dbReference>
<dbReference type="AlphaFoldDB" id="A0A0F9ECC4"/>
<dbReference type="InterPro" id="IPR007694">
    <property type="entry name" value="DNA_helicase_DnaB-like_C"/>
</dbReference>
<reference evidence="3" key="1">
    <citation type="journal article" date="2015" name="Nature">
        <title>Complex archaea that bridge the gap between prokaryotes and eukaryotes.</title>
        <authorList>
            <person name="Spang A."/>
            <person name="Saw J.H."/>
            <person name="Jorgensen S.L."/>
            <person name="Zaremba-Niedzwiedzka K."/>
            <person name="Martijn J."/>
            <person name="Lind A.E."/>
            <person name="van Eijk R."/>
            <person name="Schleper C."/>
            <person name="Guy L."/>
            <person name="Ettema T.J."/>
        </authorList>
    </citation>
    <scope>NUCLEOTIDE SEQUENCE</scope>
</reference>